<protein>
    <submittedName>
        <fullName evidence="7">Putative FAD-linked oxidoreductase</fullName>
    </submittedName>
</protein>
<reference evidence="7 8" key="1">
    <citation type="journal article" date="2013" name="Fungal Biol.">
        <title>Analysis of microsatellite markers in the genome of the plant pathogen Ceratocystis fimbriata.</title>
        <authorList>
            <person name="Simpson M.C."/>
            <person name="Wilken P.M."/>
            <person name="Coetzee M.P."/>
            <person name="Wingfield M.J."/>
            <person name="Wingfield B.D."/>
        </authorList>
    </citation>
    <scope>NUCLEOTIDE SEQUENCE [LARGE SCALE GENOMIC DNA]</scope>
    <source>
        <strain evidence="7 8">CBS 114723</strain>
    </source>
</reference>
<keyword evidence="4" id="KW-0560">Oxidoreductase</keyword>
<evidence type="ECO:0000313" key="7">
    <source>
        <dbReference type="EMBL" id="PHH53826.1"/>
    </source>
</evidence>
<feature type="chain" id="PRO_5013061526" evidence="5">
    <location>
        <begin position="18"/>
        <end position="496"/>
    </location>
</feature>
<evidence type="ECO:0000259" key="6">
    <source>
        <dbReference type="PROSITE" id="PS51387"/>
    </source>
</evidence>
<evidence type="ECO:0000256" key="4">
    <source>
        <dbReference type="ARBA" id="ARBA00023002"/>
    </source>
</evidence>
<reference evidence="7 8" key="2">
    <citation type="journal article" date="2013" name="IMA Fungus">
        <title>IMA Genome-F 1: Ceratocystis fimbriata: Draft nuclear genome sequence for the plant pathogen, Ceratocystis fimbriata.</title>
        <authorList>
            <person name="Wilken P.M."/>
            <person name="Steenkamp E.T."/>
            <person name="Wingfield M.J."/>
            <person name="de Beer Z.W."/>
            <person name="Wingfield B.D."/>
        </authorList>
    </citation>
    <scope>NUCLEOTIDE SEQUENCE [LARGE SCALE GENOMIC DNA]</scope>
    <source>
        <strain evidence="7 8">CBS 114723</strain>
    </source>
</reference>
<dbReference type="GO" id="GO:0071949">
    <property type="term" value="F:FAD binding"/>
    <property type="evidence" value="ECO:0007669"/>
    <property type="project" value="InterPro"/>
</dbReference>
<dbReference type="InterPro" id="IPR036318">
    <property type="entry name" value="FAD-bd_PCMH-like_sf"/>
</dbReference>
<evidence type="ECO:0000256" key="1">
    <source>
        <dbReference type="ARBA" id="ARBA00005466"/>
    </source>
</evidence>
<dbReference type="OrthoDB" id="2151789at2759"/>
<feature type="domain" description="FAD-binding PCMH-type" evidence="6">
    <location>
        <begin position="56"/>
        <end position="227"/>
    </location>
</feature>
<dbReference type="EMBL" id="APWK03000036">
    <property type="protein sequence ID" value="PHH53826.1"/>
    <property type="molecule type" value="Genomic_DNA"/>
</dbReference>
<name>A0A2C5X7S2_9PEZI</name>
<dbReference type="STRING" id="1035309.A0A2C5X7S2"/>
<keyword evidence="2" id="KW-0285">Flavoprotein</keyword>
<dbReference type="Gene3D" id="3.30.465.10">
    <property type="match status" value="1"/>
</dbReference>
<dbReference type="AlphaFoldDB" id="A0A2C5X7S2"/>
<dbReference type="PROSITE" id="PS51387">
    <property type="entry name" value="FAD_PCMH"/>
    <property type="match status" value="1"/>
</dbReference>
<evidence type="ECO:0000256" key="5">
    <source>
        <dbReference type="SAM" id="SignalP"/>
    </source>
</evidence>
<proteinExistence type="inferred from homology"/>
<comment type="caution">
    <text evidence="7">The sequence shown here is derived from an EMBL/GenBank/DDBJ whole genome shotgun (WGS) entry which is preliminary data.</text>
</comment>
<dbReference type="InterPro" id="IPR006094">
    <property type="entry name" value="Oxid_FAD_bind_N"/>
</dbReference>
<keyword evidence="8" id="KW-1185">Reference proteome</keyword>
<dbReference type="SUPFAM" id="SSF56176">
    <property type="entry name" value="FAD-binding/transporter-associated domain-like"/>
    <property type="match status" value="1"/>
</dbReference>
<evidence type="ECO:0000256" key="3">
    <source>
        <dbReference type="ARBA" id="ARBA00022827"/>
    </source>
</evidence>
<gene>
    <name evidence="7" type="ORF">CFIMG_008110RA00001</name>
</gene>
<evidence type="ECO:0000313" key="8">
    <source>
        <dbReference type="Proteomes" id="UP000222788"/>
    </source>
</evidence>
<comment type="similarity">
    <text evidence="1">Belongs to the oxygen-dependent FAD-linked oxidoreductase family.</text>
</comment>
<dbReference type="Pfam" id="PF01565">
    <property type="entry name" value="FAD_binding_4"/>
    <property type="match status" value="1"/>
</dbReference>
<organism evidence="7 8">
    <name type="scientific">Ceratocystis fimbriata CBS 114723</name>
    <dbReference type="NCBI Taxonomy" id="1035309"/>
    <lineage>
        <taxon>Eukaryota</taxon>
        <taxon>Fungi</taxon>
        <taxon>Dikarya</taxon>
        <taxon>Ascomycota</taxon>
        <taxon>Pezizomycotina</taxon>
        <taxon>Sordariomycetes</taxon>
        <taxon>Hypocreomycetidae</taxon>
        <taxon>Microascales</taxon>
        <taxon>Ceratocystidaceae</taxon>
        <taxon>Ceratocystis</taxon>
    </lineage>
</organism>
<dbReference type="PANTHER" id="PTHR42973:SF13">
    <property type="entry name" value="FAD-BINDING PCMH-TYPE DOMAIN-CONTAINING PROTEIN"/>
    <property type="match status" value="1"/>
</dbReference>
<dbReference type="InterPro" id="IPR016166">
    <property type="entry name" value="FAD-bd_PCMH"/>
</dbReference>
<keyword evidence="3" id="KW-0274">FAD</keyword>
<dbReference type="GO" id="GO:0016491">
    <property type="term" value="F:oxidoreductase activity"/>
    <property type="evidence" value="ECO:0007669"/>
    <property type="project" value="UniProtKB-KW"/>
</dbReference>
<dbReference type="Proteomes" id="UP000222788">
    <property type="component" value="Unassembled WGS sequence"/>
</dbReference>
<dbReference type="InterPro" id="IPR050416">
    <property type="entry name" value="FAD-linked_Oxidoreductase"/>
</dbReference>
<dbReference type="InterPro" id="IPR016169">
    <property type="entry name" value="FAD-bd_PCMH_sub2"/>
</dbReference>
<sequence>MNLHSFSLLALAALATADVCQTLRSMSDETDGMNIKSKTSVAFMTENLNYWSTLCSALVPSCIITPKTVDQVSQVMRQISESNENFAIKSGSHNANCGWSSVDGGPLVSMREFNEVTLDRDTETIRIGAGQRWANVLNKLDGTGYTMVGGRMSDVGVGGFVLGGGLSFLSTQYGWAASNVLEYEIVLINGTVTTASADKNPDLWKVLRGGGNNFGVVTTFTVRARPIGEIWGGSYIFKDSPKTEAILLAAMRDFAEYYPDPKAALILTRQMSLGIVNAWTMFAFYDGPKPPEGIFNNFTAAGVILDTTRKRSYRDLITANSWGSQKGLVFTIGTETFANPTVEHAKEVYNAIHQSWMPVSQSVQDVKGSMGVIGYQPIPRAMARLTRELGGDMIGLTDDVDRIIVEVNYGHLLHSEYDRMGGATQQTIDNMSSAIDRLVAEGKIPNAARPLFMNDGFRSQDIFARYGPESQQLARKVSAEVDPMGIIQKRTGGFKV</sequence>
<evidence type="ECO:0000256" key="2">
    <source>
        <dbReference type="ARBA" id="ARBA00022630"/>
    </source>
</evidence>
<feature type="signal peptide" evidence="5">
    <location>
        <begin position="1"/>
        <end position="17"/>
    </location>
</feature>
<accession>A0A2C5X7S2</accession>
<keyword evidence="5" id="KW-0732">Signal</keyword>
<dbReference type="PANTHER" id="PTHR42973">
    <property type="entry name" value="BINDING OXIDOREDUCTASE, PUTATIVE (AFU_ORTHOLOGUE AFUA_1G17690)-RELATED"/>
    <property type="match status" value="1"/>
</dbReference>